<dbReference type="GO" id="GO:0003864">
    <property type="term" value="F:3-methyl-2-oxobutanoate hydroxymethyltransferase activity"/>
    <property type="evidence" value="ECO:0007669"/>
    <property type="project" value="UniProtKB-EC"/>
</dbReference>
<dbReference type="CDD" id="cd06557">
    <property type="entry name" value="KPHMT-like"/>
    <property type="match status" value="1"/>
</dbReference>
<evidence type="ECO:0000256" key="6">
    <source>
        <dbReference type="ARBA" id="ARBA00049172"/>
    </source>
</evidence>
<dbReference type="FunFam" id="3.20.20.60:FF:000003">
    <property type="entry name" value="3-methyl-2-oxobutanoate hydroxymethyltransferase"/>
    <property type="match status" value="1"/>
</dbReference>
<dbReference type="PANTHER" id="PTHR20881">
    <property type="entry name" value="3-METHYL-2-OXOBUTANOATE HYDROXYMETHYLTRANSFERASE"/>
    <property type="match status" value="1"/>
</dbReference>
<dbReference type="InterPro" id="IPR015813">
    <property type="entry name" value="Pyrv/PenolPyrv_kinase-like_dom"/>
</dbReference>
<evidence type="ECO:0000256" key="1">
    <source>
        <dbReference type="ARBA" id="ARBA00005033"/>
    </source>
</evidence>
<accession>A0AAI9SYA7</accession>
<dbReference type="Gene3D" id="3.20.20.60">
    <property type="entry name" value="Phosphoenolpyruvate-binding domains"/>
    <property type="match status" value="1"/>
</dbReference>
<name>A0AAI9SYA7_9ASCO</name>
<evidence type="ECO:0000256" key="4">
    <source>
        <dbReference type="ARBA" id="ARBA00012618"/>
    </source>
</evidence>
<proteinExistence type="inferred from homology"/>
<evidence type="ECO:0000256" key="2">
    <source>
        <dbReference type="ARBA" id="ARBA00008676"/>
    </source>
</evidence>
<dbReference type="NCBIfam" id="NF001452">
    <property type="entry name" value="PRK00311.1"/>
    <property type="match status" value="1"/>
</dbReference>
<comment type="pathway">
    <text evidence="1 7">Cofactor biosynthesis; (R)-pantothenate biosynthesis; (R)-pantoate from 3-methyl-2-oxobutanoate: step 1/2.</text>
</comment>
<dbReference type="GeneID" id="73379440"/>
<comment type="function">
    <text evidence="7">Catalyzes the reversible reaction in which hydroxymethyl group from 5,10-methylenetetrahydrofolate is transferred onto alpha-ketoisovalerate to form ketopantoate.</text>
</comment>
<keyword evidence="5 7" id="KW-0808">Transferase</keyword>
<dbReference type="PANTHER" id="PTHR20881:SF0">
    <property type="entry name" value="3-METHYL-2-OXOBUTANOATE HYDROXYMETHYLTRANSFERASE"/>
    <property type="match status" value="1"/>
</dbReference>
<dbReference type="Pfam" id="PF02548">
    <property type="entry name" value="Pantoate_transf"/>
    <property type="match status" value="1"/>
</dbReference>
<comment type="subunit">
    <text evidence="3">Homotetramer.</text>
</comment>
<comment type="catalytic activity">
    <reaction evidence="6 7">
        <text>(6R)-5,10-methylene-5,6,7,8-tetrahydrofolate + 3-methyl-2-oxobutanoate + H2O = 2-dehydropantoate + (6S)-5,6,7,8-tetrahydrofolate</text>
        <dbReference type="Rhea" id="RHEA:11824"/>
        <dbReference type="ChEBI" id="CHEBI:11561"/>
        <dbReference type="ChEBI" id="CHEBI:11851"/>
        <dbReference type="ChEBI" id="CHEBI:15377"/>
        <dbReference type="ChEBI" id="CHEBI:15636"/>
        <dbReference type="ChEBI" id="CHEBI:57453"/>
        <dbReference type="EC" id="2.1.2.11"/>
    </reaction>
</comment>
<organism evidence="8 9">
    <name type="scientific">Candida oxycetoniae</name>
    <dbReference type="NCBI Taxonomy" id="497107"/>
    <lineage>
        <taxon>Eukaryota</taxon>
        <taxon>Fungi</taxon>
        <taxon>Dikarya</taxon>
        <taxon>Ascomycota</taxon>
        <taxon>Saccharomycotina</taxon>
        <taxon>Pichiomycetes</taxon>
        <taxon>Debaryomycetaceae</taxon>
        <taxon>Candida/Lodderomyces clade</taxon>
        <taxon>Candida</taxon>
    </lineage>
</organism>
<evidence type="ECO:0000256" key="3">
    <source>
        <dbReference type="ARBA" id="ARBA00011881"/>
    </source>
</evidence>
<evidence type="ECO:0000256" key="7">
    <source>
        <dbReference type="RuleBase" id="RU362100"/>
    </source>
</evidence>
<dbReference type="SUPFAM" id="SSF51621">
    <property type="entry name" value="Phosphoenolpyruvate/pyruvate domain"/>
    <property type="match status" value="1"/>
</dbReference>
<dbReference type="EC" id="2.1.2.11" evidence="4 7"/>
<dbReference type="AlphaFoldDB" id="A0AAI9SYA7"/>
<dbReference type="PIRSF" id="PIRSF000388">
    <property type="entry name" value="Pantoate_hydroxy_MeTrfase"/>
    <property type="match status" value="1"/>
</dbReference>
<comment type="caution">
    <text evidence="8">The sequence shown here is derived from an EMBL/GenBank/DDBJ whole genome shotgun (WGS) entry which is preliminary data.</text>
</comment>
<dbReference type="GO" id="GO:0005739">
    <property type="term" value="C:mitochondrion"/>
    <property type="evidence" value="ECO:0007669"/>
    <property type="project" value="TreeGrafter"/>
</dbReference>
<dbReference type="Proteomes" id="UP001202479">
    <property type="component" value="Unassembled WGS sequence"/>
</dbReference>
<dbReference type="GO" id="GO:0000287">
    <property type="term" value="F:magnesium ion binding"/>
    <property type="evidence" value="ECO:0007669"/>
    <property type="project" value="TreeGrafter"/>
</dbReference>
<keyword evidence="9" id="KW-1185">Reference proteome</keyword>
<dbReference type="HAMAP" id="MF_00156">
    <property type="entry name" value="PanB"/>
    <property type="match status" value="1"/>
</dbReference>
<evidence type="ECO:0000256" key="5">
    <source>
        <dbReference type="ARBA" id="ARBA00022679"/>
    </source>
</evidence>
<keyword evidence="7" id="KW-0566">Pantothenate biosynthesis</keyword>
<evidence type="ECO:0000313" key="8">
    <source>
        <dbReference type="EMBL" id="KAI3405376.2"/>
    </source>
</evidence>
<dbReference type="RefSeq" id="XP_049181121.1">
    <property type="nucleotide sequence ID" value="XM_049322987.1"/>
</dbReference>
<dbReference type="GO" id="GO:0015940">
    <property type="term" value="P:pantothenate biosynthetic process"/>
    <property type="evidence" value="ECO:0007669"/>
    <property type="project" value="UniProtKB-KW"/>
</dbReference>
<gene>
    <name evidence="8" type="ORF">KGF56_001823</name>
</gene>
<protein>
    <recommendedName>
        <fullName evidence="4 7">3-methyl-2-oxobutanoate hydroxymethyltransferase</fullName>
        <ecNumber evidence="4 7">2.1.2.11</ecNumber>
    </recommendedName>
</protein>
<sequence>MFRSVRAFSISSIKRSSYDQCTRNTISHIHKQYIEKKPISMMTCYDYLTSQMNERAGIDISLVGDSLANTSLGYRDTNELNLDEMLYHIRSVQRGNSQSFLVADMPFGSFETSKEQAATTAIHMVKAGAQAVKIEGGNDEIIQTIKKIISVGIPVMGHLGLTPQKHNAMGGYKLQGSDVESAKRIYQEAHKLQDIGVFSIVIECVPTQLARIITNSLSIPTIGIGAGNYTSGQVLVMADILGMSPQPVPRFAEKYIDFFNLGVDALKRYNDNVKTGVFPSPEHGYKIKRDVLEEIKNSLGS</sequence>
<reference evidence="8" key="1">
    <citation type="journal article" date="2022" name="DNA Res.">
        <title>Genome analysis of five recently described species of the CUG-Ser clade uncovers Candida theae as a new hybrid lineage with pathogenic potential in the Candida parapsilosis species complex.</title>
        <authorList>
            <person name="Mixao V."/>
            <person name="Del Olmo V."/>
            <person name="Hegedusova E."/>
            <person name="Saus E."/>
            <person name="Pryszcz L."/>
            <person name="Cillingova A."/>
            <person name="Nosek J."/>
            <person name="Gabaldon T."/>
        </authorList>
    </citation>
    <scope>NUCLEOTIDE SEQUENCE</scope>
    <source>
        <strain evidence="8">CBS 10844</strain>
    </source>
</reference>
<dbReference type="NCBIfam" id="TIGR00222">
    <property type="entry name" value="panB"/>
    <property type="match status" value="1"/>
</dbReference>
<comment type="similarity">
    <text evidence="2 7">Belongs to the PanB family.</text>
</comment>
<evidence type="ECO:0000313" key="9">
    <source>
        <dbReference type="Proteomes" id="UP001202479"/>
    </source>
</evidence>
<dbReference type="InterPro" id="IPR003700">
    <property type="entry name" value="Pantoate_hydroxy_MeTrfase"/>
</dbReference>
<dbReference type="EMBL" id="JAHUZD010000038">
    <property type="protein sequence ID" value="KAI3405376.2"/>
    <property type="molecule type" value="Genomic_DNA"/>
</dbReference>
<dbReference type="InterPro" id="IPR040442">
    <property type="entry name" value="Pyrv_kinase-like_dom_sf"/>
</dbReference>